<dbReference type="Gene3D" id="3.90.79.20">
    <property type="match status" value="1"/>
</dbReference>
<dbReference type="AlphaFoldDB" id="A0A3S3E401"/>
<evidence type="ECO:0000256" key="7">
    <source>
        <dbReference type="ARBA" id="ARBA00022842"/>
    </source>
</evidence>
<evidence type="ECO:0000256" key="4">
    <source>
        <dbReference type="ARBA" id="ARBA00012381"/>
    </source>
</evidence>
<keyword evidence="13" id="KW-1185">Reference proteome</keyword>
<evidence type="ECO:0000256" key="1">
    <source>
        <dbReference type="ARBA" id="ARBA00001946"/>
    </source>
</evidence>
<comment type="similarity">
    <text evidence="3">Belongs to the Nudix hydrolase family. NudC subfamily.</text>
</comment>
<comment type="cofactor">
    <cofactor evidence="2">
        <name>Zn(2+)</name>
        <dbReference type="ChEBI" id="CHEBI:29105"/>
    </cofactor>
</comment>
<dbReference type="NCBIfam" id="NF001299">
    <property type="entry name" value="PRK00241.1"/>
    <property type="match status" value="1"/>
</dbReference>
<dbReference type="Proteomes" id="UP000283479">
    <property type="component" value="Unassembled WGS sequence"/>
</dbReference>
<evidence type="ECO:0000313" key="12">
    <source>
        <dbReference type="EMBL" id="RVW05310.1"/>
    </source>
</evidence>
<sequence>MSDFTAPGFTLAETPLLSRAAIDRAEQLRSDMDALRAGWADALLLRVNHRGQVRIADGGLVFEAAVSLGAEPALDAVFLGLLDSRHVWAVRVPALTGELGDLRMIGHRLDESGVGLLTTAVALLNWHDRAGFSAIDGAATRPTMSGWSRISTSTGHEEFPRTDPAVICLVHDGADRVLLARQPVWPPHMFSVLAGFVEAGESLETCVVREIKEEVGLDVWDVRYLGSQPWPFPRSVMLGFAAVGDPAAALTFADGEIAEAHWFTRDQVRAALDAGDWASSDAELRLPGSISIARVMVESWVKTGYGRPSD</sequence>
<dbReference type="PROSITE" id="PS51462">
    <property type="entry name" value="NUDIX"/>
    <property type="match status" value="1"/>
</dbReference>
<protein>
    <recommendedName>
        <fullName evidence="4">NAD(+) diphosphatase</fullName>
        <ecNumber evidence="4">3.6.1.22</ecNumber>
    </recommendedName>
</protein>
<dbReference type="Pfam" id="PF09296">
    <property type="entry name" value="NUDIX-like"/>
    <property type="match status" value="1"/>
</dbReference>
<reference evidence="12 13" key="1">
    <citation type="submission" date="2018-11" db="EMBL/GenBank/DDBJ databases">
        <title>Rhodococcus spongicola sp. nov. and Rhodococcus xishaensis sp. nov. from marine sponges.</title>
        <authorList>
            <person name="Li L."/>
            <person name="Lin H.W."/>
        </authorList>
    </citation>
    <scope>NUCLEOTIDE SEQUENCE [LARGE SCALE GENOMIC DNA]</scope>
    <source>
        <strain evidence="12 13">LHW51113</strain>
    </source>
</reference>
<dbReference type="PANTHER" id="PTHR42904:SF6">
    <property type="entry name" value="NAD-CAPPED RNA HYDROLASE NUDT12"/>
    <property type="match status" value="1"/>
</dbReference>
<dbReference type="Pfam" id="PF00293">
    <property type="entry name" value="NUDIX"/>
    <property type="match status" value="1"/>
</dbReference>
<dbReference type="EMBL" id="RKLO01000001">
    <property type="protein sequence ID" value="RVW05310.1"/>
    <property type="molecule type" value="Genomic_DNA"/>
</dbReference>
<dbReference type="GO" id="GO:0110153">
    <property type="term" value="F:RNA NAD-cap (NMN-forming) hydrolase activity"/>
    <property type="evidence" value="ECO:0007669"/>
    <property type="project" value="RHEA"/>
</dbReference>
<dbReference type="Gene3D" id="3.90.79.10">
    <property type="entry name" value="Nucleoside Triphosphate Pyrophosphohydrolase"/>
    <property type="match status" value="1"/>
</dbReference>
<dbReference type="InterPro" id="IPR050241">
    <property type="entry name" value="NAD-cap_RNA_hydrolase_NudC"/>
</dbReference>
<proteinExistence type="inferred from homology"/>
<dbReference type="InterPro" id="IPR000086">
    <property type="entry name" value="NUDIX_hydrolase_dom"/>
</dbReference>
<dbReference type="GO" id="GO:0005829">
    <property type="term" value="C:cytosol"/>
    <property type="evidence" value="ECO:0007669"/>
    <property type="project" value="TreeGrafter"/>
</dbReference>
<dbReference type="InterPro" id="IPR015375">
    <property type="entry name" value="NADH_PPase-like_N"/>
</dbReference>
<keyword evidence="9" id="KW-0464">Manganese</keyword>
<dbReference type="GO" id="GO:0035529">
    <property type="term" value="F:NADH pyrophosphatase activity"/>
    <property type="evidence" value="ECO:0007669"/>
    <property type="project" value="TreeGrafter"/>
</dbReference>
<keyword evidence="6 12" id="KW-0378">Hydrolase</keyword>
<dbReference type="GO" id="GO:0046872">
    <property type="term" value="F:metal ion binding"/>
    <property type="evidence" value="ECO:0007669"/>
    <property type="project" value="UniProtKB-KW"/>
</dbReference>
<organism evidence="12 13">
    <name type="scientific">Rhodococcus xishaensis</name>
    <dbReference type="NCBI Taxonomy" id="2487364"/>
    <lineage>
        <taxon>Bacteria</taxon>
        <taxon>Bacillati</taxon>
        <taxon>Actinomycetota</taxon>
        <taxon>Actinomycetes</taxon>
        <taxon>Mycobacteriales</taxon>
        <taxon>Nocardiaceae</taxon>
        <taxon>Rhodococcus</taxon>
    </lineage>
</organism>
<feature type="domain" description="Nudix hydrolase" evidence="11">
    <location>
        <begin position="160"/>
        <end position="285"/>
    </location>
</feature>
<dbReference type="InterPro" id="IPR020084">
    <property type="entry name" value="NUDIX_hydrolase_CS"/>
</dbReference>
<keyword evidence="7" id="KW-0460">Magnesium</keyword>
<keyword evidence="8" id="KW-0520">NAD</keyword>
<evidence type="ECO:0000313" key="13">
    <source>
        <dbReference type="Proteomes" id="UP000283479"/>
    </source>
</evidence>
<accession>A0A3S3E401</accession>
<gene>
    <name evidence="12" type="ORF">EGT50_01435</name>
</gene>
<dbReference type="InterPro" id="IPR015797">
    <property type="entry name" value="NUDIX_hydrolase-like_dom_sf"/>
</dbReference>
<keyword evidence="5" id="KW-0479">Metal-binding</keyword>
<evidence type="ECO:0000256" key="6">
    <source>
        <dbReference type="ARBA" id="ARBA00022801"/>
    </source>
</evidence>
<dbReference type="GO" id="GO:0006742">
    <property type="term" value="P:NADP+ catabolic process"/>
    <property type="evidence" value="ECO:0007669"/>
    <property type="project" value="TreeGrafter"/>
</dbReference>
<evidence type="ECO:0000256" key="2">
    <source>
        <dbReference type="ARBA" id="ARBA00001947"/>
    </source>
</evidence>
<dbReference type="FunFam" id="3.90.79.10:FF:000048">
    <property type="entry name" value="NADH pyrophosphatase"/>
    <property type="match status" value="1"/>
</dbReference>
<name>A0A3S3E401_9NOCA</name>
<dbReference type="GO" id="GO:0019677">
    <property type="term" value="P:NAD+ catabolic process"/>
    <property type="evidence" value="ECO:0007669"/>
    <property type="project" value="TreeGrafter"/>
</dbReference>
<evidence type="ECO:0000256" key="3">
    <source>
        <dbReference type="ARBA" id="ARBA00009595"/>
    </source>
</evidence>
<dbReference type="CDD" id="cd03429">
    <property type="entry name" value="NUDIX_NADH_pyrophosphatase_Nudt13"/>
    <property type="match status" value="1"/>
</dbReference>
<dbReference type="OrthoDB" id="9791656at2"/>
<evidence type="ECO:0000256" key="9">
    <source>
        <dbReference type="ARBA" id="ARBA00023211"/>
    </source>
</evidence>
<evidence type="ECO:0000256" key="10">
    <source>
        <dbReference type="ARBA" id="ARBA00023679"/>
    </source>
</evidence>
<dbReference type="RefSeq" id="WP_127950828.1">
    <property type="nucleotide sequence ID" value="NZ_RKLO01000001.1"/>
</dbReference>
<evidence type="ECO:0000259" key="11">
    <source>
        <dbReference type="PROSITE" id="PS51462"/>
    </source>
</evidence>
<dbReference type="InterPro" id="IPR049734">
    <property type="entry name" value="NudC-like_C"/>
</dbReference>
<dbReference type="EC" id="3.6.1.22" evidence="4"/>
<comment type="cofactor">
    <cofactor evidence="1">
        <name>Mg(2+)</name>
        <dbReference type="ChEBI" id="CHEBI:18420"/>
    </cofactor>
</comment>
<dbReference type="PROSITE" id="PS00893">
    <property type="entry name" value="NUDIX_BOX"/>
    <property type="match status" value="1"/>
</dbReference>
<comment type="catalytic activity">
    <reaction evidence="10">
        <text>a 5'-end NAD(+)-phospho-ribonucleoside in mRNA + H2O = a 5'-end phospho-adenosine-phospho-ribonucleoside in mRNA + beta-nicotinamide D-ribonucleotide + 2 H(+)</text>
        <dbReference type="Rhea" id="RHEA:60876"/>
        <dbReference type="Rhea" id="RHEA-COMP:15698"/>
        <dbReference type="Rhea" id="RHEA-COMP:15719"/>
        <dbReference type="ChEBI" id="CHEBI:14649"/>
        <dbReference type="ChEBI" id="CHEBI:15377"/>
        <dbReference type="ChEBI" id="CHEBI:15378"/>
        <dbReference type="ChEBI" id="CHEBI:144029"/>
        <dbReference type="ChEBI" id="CHEBI:144051"/>
    </reaction>
    <physiologicalReaction direction="left-to-right" evidence="10">
        <dbReference type="Rhea" id="RHEA:60877"/>
    </physiologicalReaction>
</comment>
<evidence type="ECO:0000256" key="5">
    <source>
        <dbReference type="ARBA" id="ARBA00022723"/>
    </source>
</evidence>
<dbReference type="PANTHER" id="PTHR42904">
    <property type="entry name" value="NUDIX HYDROLASE, NUDC SUBFAMILY"/>
    <property type="match status" value="1"/>
</dbReference>
<evidence type="ECO:0000256" key="8">
    <source>
        <dbReference type="ARBA" id="ARBA00023027"/>
    </source>
</evidence>
<dbReference type="SUPFAM" id="SSF55811">
    <property type="entry name" value="Nudix"/>
    <property type="match status" value="1"/>
</dbReference>
<comment type="caution">
    <text evidence="12">The sequence shown here is derived from an EMBL/GenBank/DDBJ whole genome shotgun (WGS) entry which is preliminary data.</text>
</comment>